<comment type="catalytic activity">
    <reaction evidence="2">
        <text>a 3'-end 2',3'-cyclophospho-ribonucleotide-RNA + H2O = a 3'-end 2'-phospho-ribonucleotide-RNA + H(+)</text>
        <dbReference type="Rhea" id="RHEA:11828"/>
        <dbReference type="Rhea" id="RHEA-COMP:10464"/>
        <dbReference type="Rhea" id="RHEA-COMP:17353"/>
        <dbReference type="ChEBI" id="CHEBI:15377"/>
        <dbReference type="ChEBI" id="CHEBI:15378"/>
        <dbReference type="ChEBI" id="CHEBI:83064"/>
        <dbReference type="ChEBI" id="CHEBI:173113"/>
        <dbReference type="EC" id="3.1.4.58"/>
    </reaction>
</comment>
<comment type="caution">
    <text evidence="3">The sequence shown here is derived from an EMBL/GenBank/DDBJ whole genome shotgun (WGS) entry which is preliminary data.</text>
</comment>
<evidence type="ECO:0000313" key="3">
    <source>
        <dbReference type="EMBL" id="MFD1038186.1"/>
    </source>
</evidence>
<evidence type="ECO:0000256" key="1">
    <source>
        <dbReference type="ARBA" id="ARBA00022801"/>
    </source>
</evidence>
<dbReference type="Gene3D" id="3.90.1140.10">
    <property type="entry name" value="Cyclic phosphodiesterase"/>
    <property type="match status" value="1"/>
</dbReference>
<gene>
    <name evidence="3" type="primary">thpR</name>
    <name evidence="3" type="ORF">ACFQ3N_07140</name>
</gene>
<feature type="active site" description="Proton acceptor" evidence="2">
    <location>
        <position position="129"/>
    </location>
</feature>
<keyword evidence="4" id="KW-1185">Reference proteome</keyword>
<dbReference type="InterPro" id="IPR004175">
    <property type="entry name" value="RNA_CPDase"/>
</dbReference>
<sequence length="188" mass="21616">MTNIAHFFIAIPIDSSLRGMLKSWQSDLQELLPYKQWTHEMDLHITLKFLGPVEGVRLTKLKEALYAVEDIETFSVDVEKVGAFGNPEKPRVLWAGVSKNESINTLQKLVENIASEHGFQPERRAYRPHITLAKKWNSSVADHSLDTTKNLFSDKQQFTVDRVVIFQIFPARSPKYEVIAEYRLKEGD</sequence>
<dbReference type="EC" id="3.1.4.58" evidence="2"/>
<name>A0ABW3LLP1_9BACI</name>
<dbReference type="PANTHER" id="PTHR35561:SF1">
    <property type="entry name" value="RNA 2',3'-CYCLIC PHOSPHODIESTERASE"/>
    <property type="match status" value="1"/>
</dbReference>
<dbReference type="SUPFAM" id="SSF55144">
    <property type="entry name" value="LigT-like"/>
    <property type="match status" value="1"/>
</dbReference>
<feature type="active site" description="Proton donor" evidence="2">
    <location>
        <position position="44"/>
    </location>
</feature>
<comment type="similarity">
    <text evidence="2">Belongs to the 2H phosphoesterase superfamily. ThpR family.</text>
</comment>
<dbReference type="RefSeq" id="WP_390360937.1">
    <property type="nucleotide sequence ID" value="NZ_JBHTKJ010000013.1"/>
</dbReference>
<accession>A0ABW3LLP1</accession>
<feature type="short sequence motif" description="HXTX 1" evidence="2">
    <location>
        <begin position="44"/>
        <end position="47"/>
    </location>
</feature>
<dbReference type="Proteomes" id="UP001597040">
    <property type="component" value="Unassembled WGS sequence"/>
</dbReference>
<dbReference type="PANTHER" id="PTHR35561">
    <property type="entry name" value="RNA 2',3'-CYCLIC PHOSPHODIESTERASE"/>
    <property type="match status" value="1"/>
</dbReference>
<feature type="short sequence motif" description="HXTX 2" evidence="2">
    <location>
        <begin position="129"/>
        <end position="132"/>
    </location>
</feature>
<protein>
    <recommendedName>
        <fullName evidence="2">RNA 2',3'-cyclic phosphodiesterase</fullName>
        <shortName evidence="2">RNA 2',3'-CPDase</shortName>
        <ecNumber evidence="2">3.1.4.58</ecNumber>
    </recommendedName>
</protein>
<dbReference type="HAMAP" id="MF_01940">
    <property type="entry name" value="RNA_CPDase"/>
    <property type="match status" value="1"/>
</dbReference>
<dbReference type="Pfam" id="PF13563">
    <property type="entry name" value="2_5_RNA_ligase2"/>
    <property type="match status" value="1"/>
</dbReference>
<evidence type="ECO:0000256" key="2">
    <source>
        <dbReference type="HAMAP-Rule" id="MF_01940"/>
    </source>
</evidence>
<comment type="function">
    <text evidence="2">Hydrolyzes RNA 2',3'-cyclic phosphodiester to an RNA 2'-phosphomonoester.</text>
</comment>
<keyword evidence="1 2" id="KW-0378">Hydrolase</keyword>
<proteinExistence type="inferred from homology"/>
<evidence type="ECO:0000313" key="4">
    <source>
        <dbReference type="Proteomes" id="UP001597040"/>
    </source>
</evidence>
<dbReference type="InterPro" id="IPR009097">
    <property type="entry name" value="Cyclic_Pdiesterase"/>
</dbReference>
<reference evidence="4" key="1">
    <citation type="journal article" date="2019" name="Int. J. Syst. Evol. Microbiol.">
        <title>The Global Catalogue of Microorganisms (GCM) 10K type strain sequencing project: providing services to taxonomists for standard genome sequencing and annotation.</title>
        <authorList>
            <consortium name="The Broad Institute Genomics Platform"/>
            <consortium name="The Broad Institute Genome Sequencing Center for Infectious Disease"/>
            <person name="Wu L."/>
            <person name="Ma J."/>
        </authorList>
    </citation>
    <scope>NUCLEOTIDE SEQUENCE [LARGE SCALE GENOMIC DNA]</scope>
    <source>
        <strain evidence="4">CCUG 56754</strain>
    </source>
</reference>
<dbReference type="EMBL" id="JBHTKJ010000013">
    <property type="protein sequence ID" value="MFD1038186.1"/>
    <property type="molecule type" value="Genomic_DNA"/>
</dbReference>
<organism evidence="3 4">
    <name type="scientific">Virgibacillus byunsanensis</name>
    <dbReference type="NCBI Taxonomy" id="570945"/>
    <lineage>
        <taxon>Bacteria</taxon>
        <taxon>Bacillati</taxon>
        <taxon>Bacillota</taxon>
        <taxon>Bacilli</taxon>
        <taxon>Bacillales</taxon>
        <taxon>Bacillaceae</taxon>
        <taxon>Virgibacillus</taxon>
    </lineage>
</organism>
<dbReference type="NCBIfam" id="TIGR02258">
    <property type="entry name" value="2_5_ligase"/>
    <property type="match status" value="1"/>
</dbReference>